<evidence type="ECO:0000313" key="2">
    <source>
        <dbReference type="EMBL" id="CCX05661.1"/>
    </source>
</evidence>
<name>U4KWR6_PYROM</name>
<proteinExistence type="predicted"/>
<dbReference type="AlphaFoldDB" id="U4KWR6"/>
<dbReference type="Proteomes" id="UP000018144">
    <property type="component" value="Unassembled WGS sequence"/>
</dbReference>
<evidence type="ECO:0000313" key="3">
    <source>
        <dbReference type="Proteomes" id="UP000018144"/>
    </source>
</evidence>
<feature type="region of interest" description="Disordered" evidence="1">
    <location>
        <begin position="1"/>
        <end position="33"/>
    </location>
</feature>
<evidence type="ECO:0000256" key="1">
    <source>
        <dbReference type="SAM" id="MobiDB-lite"/>
    </source>
</evidence>
<protein>
    <submittedName>
        <fullName evidence="2">Uncharacterized protein</fullName>
    </submittedName>
</protein>
<sequence>MVEMSPRRANLRHPRHATAASRDEYAQGPPTRPRCNRACTTIHDPSVGNHTNCQLHFGPRRECFSLPKSSIHTGYCNVPQEVSIN</sequence>
<dbReference type="EMBL" id="HF935265">
    <property type="protein sequence ID" value="CCX05661.1"/>
    <property type="molecule type" value="Genomic_DNA"/>
</dbReference>
<accession>U4KWR6</accession>
<organism evidence="2 3">
    <name type="scientific">Pyronema omphalodes (strain CBS 100304)</name>
    <name type="common">Pyronema confluens</name>
    <dbReference type="NCBI Taxonomy" id="1076935"/>
    <lineage>
        <taxon>Eukaryota</taxon>
        <taxon>Fungi</taxon>
        <taxon>Dikarya</taxon>
        <taxon>Ascomycota</taxon>
        <taxon>Pezizomycotina</taxon>
        <taxon>Pezizomycetes</taxon>
        <taxon>Pezizales</taxon>
        <taxon>Pyronemataceae</taxon>
        <taxon>Pyronema</taxon>
    </lineage>
</organism>
<gene>
    <name evidence="2" type="ORF">PCON_05248</name>
</gene>
<reference evidence="2 3" key="1">
    <citation type="journal article" date="2013" name="PLoS Genet.">
        <title>The genome and development-dependent transcriptomes of Pyronema confluens: a window into fungal evolution.</title>
        <authorList>
            <person name="Traeger S."/>
            <person name="Altegoer F."/>
            <person name="Freitag M."/>
            <person name="Gabaldon T."/>
            <person name="Kempken F."/>
            <person name="Kumar A."/>
            <person name="Marcet-Houben M."/>
            <person name="Poggeler S."/>
            <person name="Stajich J.E."/>
            <person name="Nowrousian M."/>
        </authorList>
    </citation>
    <scope>NUCLEOTIDE SEQUENCE [LARGE SCALE GENOMIC DNA]</scope>
    <source>
        <strain evidence="3">CBS 100304</strain>
        <tissue evidence="2">Vegetative mycelium</tissue>
    </source>
</reference>
<keyword evidence="3" id="KW-1185">Reference proteome</keyword>